<organism evidence="1 2">
    <name type="scientific">Aeromicrobium chenweiae</name>
    <dbReference type="NCBI Taxonomy" id="2079793"/>
    <lineage>
        <taxon>Bacteria</taxon>
        <taxon>Bacillati</taxon>
        <taxon>Actinomycetota</taxon>
        <taxon>Actinomycetes</taxon>
        <taxon>Propionibacteriales</taxon>
        <taxon>Nocardioidaceae</taxon>
        <taxon>Aeromicrobium</taxon>
    </lineage>
</organism>
<name>A0A2S0WR29_9ACTN</name>
<accession>A0A5F2ERX3</accession>
<protein>
    <submittedName>
        <fullName evidence="1">Glycosyltransferase</fullName>
    </submittedName>
</protein>
<dbReference type="OrthoDB" id="9798250at2"/>
<dbReference type="InterPro" id="IPR018641">
    <property type="entry name" value="Trfase_1_rSAM/seldom-assoc"/>
</dbReference>
<proteinExistence type="predicted"/>
<evidence type="ECO:0000313" key="2">
    <source>
        <dbReference type="Proteomes" id="UP000244384"/>
    </source>
</evidence>
<dbReference type="KEGG" id="aez:C3E78_17150"/>
<keyword evidence="2" id="KW-1185">Reference proteome</keyword>
<accession>A0A2S0WR29</accession>
<gene>
    <name evidence="1" type="ORF">C3E78_17150</name>
</gene>
<evidence type="ECO:0000313" key="1">
    <source>
        <dbReference type="EMBL" id="AWB93799.1"/>
    </source>
</evidence>
<sequence length="216" mass="22325">MTAPTVLVVAKAPVPGQAKTRIATTVGDEAAAAVAAAALLDTLTTAAAVGWPLVVAMTGELSAATAHDEIAAALEPATVVQQRGDSFAQRLAHAHADADAGFGVVQVGMDTPQLTVADYLDAGRMVELGNRVIGPAKDGGWWLLGLPDPSAARALADVPMSQDDTLARTEEALGGDWIRLRTVRDMDTWEDAVVIAREAPISQLADAVARLESSRG</sequence>
<dbReference type="PANTHER" id="PTHR36529:SF1">
    <property type="entry name" value="GLYCOSYLTRANSFERASE"/>
    <property type="match status" value="1"/>
</dbReference>
<dbReference type="Pfam" id="PF09837">
    <property type="entry name" value="DUF2064"/>
    <property type="match status" value="1"/>
</dbReference>
<dbReference type="Proteomes" id="UP000244384">
    <property type="component" value="Chromosome"/>
</dbReference>
<dbReference type="PANTHER" id="PTHR36529">
    <property type="entry name" value="SLL1095 PROTEIN"/>
    <property type="match status" value="1"/>
</dbReference>
<dbReference type="RefSeq" id="WP_108580511.1">
    <property type="nucleotide sequence ID" value="NZ_CP026952.1"/>
</dbReference>
<reference evidence="2" key="1">
    <citation type="submission" date="2018-01" db="EMBL/GenBank/DDBJ databases">
        <authorList>
            <person name="Li J."/>
        </authorList>
    </citation>
    <scope>NUCLEOTIDE SEQUENCE [LARGE SCALE GENOMIC DNA]</scope>
    <source>
        <strain evidence="2">592</strain>
    </source>
</reference>
<dbReference type="InterPro" id="IPR029044">
    <property type="entry name" value="Nucleotide-diphossugar_trans"/>
</dbReference>
<keyword evidence="1" id="KW-0808">Transferase</keyword>
<dbReference type="SUPFAM" id="SSF53448">
    <property type="entry name" value="Nucleotide-diphospho-sugar transferases"/>
    <property type="match status" value="1"/>
</dbReference>
<dbReference type="AlphaFoldDB" id="A0A2S0WR29"/>
<dbReference type="EMBL" id="CP026952">
    <property type="protein sequence ID" value="AWB93799.1"/>
    <property type="molecule type" value="Genomic_DNA"/>
</dbReference>
<dbReference type="Gene3D" id="3.90.550.10">
    <property type="entry name" value="Spore Coat Polysaccharide Biosynthesis Protein SpsA, Chain A"/>
    <property type="match status" value="1"/>
</dbReference>
<dbReference type="GO" id="GO:0016740">
    <property type="term" value="F:transferase activity"/>
    <property type="evidence" value="ECO:0007669"/>
    <property type="project" value="UniProtKB-KW"/>
</dbReference>